<dbReference type="PRINTS" id="PR00420">
    <property type="entry name" value="RNGMNOXGNASE"/>
</dbReference>
<dbReference type="PANTHER" id="PTHR46865">
    <property type="entry name" value="OXIDOREDUCTASE-RELATED"/>
    <property type="match status" value="1"/>
</dbReference>
<dbReference type="InterPro" id="IPR002938">
    <property type="entry name" value="FAD-bd"/>
</dbReference>
<dbReference type="GO" id="GO:0004497">
    <property type="term" value="F:monooxygenase activity"/>
    <property type="evidence" value="ECO:0007669"/>
    <property type="project" value="UniProtKB-KW"/>
</dbReference>
<proteinExistence type="predicted"/>
<dbReference type="Gene3D" id="3.50.50.60">
    <property type="entry name" value="FAD/NAD(P)-binding domain"/>
    <property type="match status" value="1"/>
</dbReference>
<dbReference type="SUPFAM" id="SSF51905">
    <property type="entry name" value="FAD/NAD(P)-binding domain"/>
    <property type="match status" value="1"/>
</dbReference>
<evidence type="ECO:0000313" key="3">
    <source>
        <dbReference type="Proteomes" id="UP000587462"/>
    </source>
</evidence>
<dbReference type="InterPro" id="IPR051704">
    <property type="entry name" value="FAD_aromatic-hydroxylase"/>
</dbReference>
<organism evidence="2 3">
    <name type="scientific">Streptomyces morookaense</name>
    <name type="common">Streptoverticillium morookaense</name>
    <dbReference type="NCBI Taxonomy" id="1970"/>
    <lineage>
        <taxon>Bacteria</taxon>
        <taxon>Bacillati</taxon>
        <taxon>Actinomycetota</taxon>
        <taxon>Actinomycetes</taxon>
        <taxon>Kitasatosporales</taxon>
        <taxon>Streptomycetaceae</taxon>
        <taxon>Streptomyces</taxon>
    </lineage>
</organism>
<dbReference type="InterPro" id="IPR036188">
    <property type="entry name" value="FAD/NAD-bd_sf"/>
</dbReference>
<dbReference type="AlphaFoldDB" id="A0A7Y7B784"/>
<reference evidence="2 3" key="1">
    <citation type="submission" date="2020-04" db="EMBL/GenBank/DDBJ databases">
        <title>Draft Genome Sequence of Streptomyces morookaense DSM 40503, an 8-azaguanine-producing strain.</title>
        <authorList>
            <person name="Qi J."/>
            <person name="Gao J.-M."/>
        </authorList>
    </citation>
    <scope>NUCLEOTIDE SEQUENCE [LARGE SCALE GENOMIC DNA]</scope>
    <source>
        <strain evidence="2 3">DSM 40503</strain>
    </source>
</reference>
<dbReference type="PANTHER" id="PTHR46865:SF2">
    <property type="entry name" value="MONOOXYGENASE"/>
    <property type="match status" value="1"/>
</dbReference>
<protein>
    <submittedName>
        <fullName evidence="2">FAD-dependent monooxygenase</fullName>
    </submittedName>
</protein>
<feature type="domain" description="FAD-binding" evidence="1">
    <location>
        <begin position="4"/>
        <end position="325"/>
    </location>
</feature>
<accession>A0A7Y7B784</accession>
<sequence>METTDVLISGAGIAGTALAHWLHRAGFRPTIVERAPAPRPGGQAVDLRGAGRTVVERMGLMPQARAVAVAQRGLALVDGRGRITARMPVDAFGGEGIVSEIEILRGDLARVLHDATAPDTEYLFDDTVTALDEDADGVTVTFEKAAPRRFALVVGADGLHSAVRGLAFGPEEQCVRQLDCYISWFTVDDDIDLDGWYVMHNAPGGLVASARPGRLPGEVKAGLAFRSAEPLRYDRRDATAQRELVARRFAHVAGWQVPRLISAMRTAPDFAFDSLGQVHLDRWSRGRVVLLGDAGYCPTPLTGLGTSLALVGGYLLAGELAAARGDHRAAFAAYERLMRPYVTASQQLPPGGTSGYAPRSALAIRMRAASMRWMTRWPLRNAMAAQFAKAGDIALPEYRDLCTAHPG</sequence>
<evidence type="ECO:0000259" key="1">
    <source>
        <dbReference type="Pfam" id="PF01494"/>
    </source>
</evidence>
<dbReference type="RefSeq" id="WP_171083820.1">
    <property type="nucleotide sequence ID" value="NZ_BNBU01000004.1"/>
</dbReference>
<name>A0A7Y7B784_STRMO</name>
<keyword evidence="2" id="KW-0560">Oxidoreductase</keyword>
<gene>
    <name evidence="2" type="ORF">HG542_21255</name>
</gene>
<dbReference type="GO" id="GO:0071949">
    <property type="term" value="F:FAD binding"/>
    <property type="evidence" value="ECO:0007669"/>
    <property type="project" value="InterPro"/>
</dbReference>
<comment type="caution">
    <text evidence="2">The sequence shown here is derived from an EMBL/GenBank/DDBJ whole genome shotgun (WGS) entry which is preliminary data.</text>
</comment>
<dbReference type="Pfam" id="PF01494">
    <property type="entry name" value="FAD_binding_3"/>
    <property type="match status" value="1"/>
</dbReference>
<dbReference type="Proteomes" id="UP000587462">
    <property type="component" value="Unassembled WGS sequence"/>
</dbReference>
<dbReference type="EMBL" id="JABBXF010000047">
    <property type="protein sequence ID" value="NVK80170.1"/>
    <property type="molecule type" value="Genomic_DNA"/>
</dbReference>
<dbReference type="Gene3D" id="3.30.9.10">
    <property type="entry name" value="D-Amino Acid Oxidase, subunit A, domain 2"/>
    <property type="match status" value="1"/>
</dbReference>
<evidence type="ECO:0000313" key="2">
    <source>
        <dbReference type="EMBL" id="NVK80170.1"/>
    </source>
</evidence>
<keyword evidence="3" id="KW-1185">Reference proteome</keyword>
<keyword evidence="2" id="KW-0503">Monooxygenase</keyword>